<dbReference type="Proteomes" id="UP000838308">
    <property type="component" value="Unassembled WGS sequence"/>
</dbReference>
<proteinExistence type="predicted"/>
<sequence length="102" mass="11772">MIKDLRNSINRLTESEAKTILLHTLMRIEMIQESNESQKQMIADLFSWCNEILRLNRRNVKREYKTVHIVCGESPAGSLRVGLERGQLTLSSSIKTTLSKRL</sequence>
<organism evidence="1 2">
    <name type="scientific">Neobacillus rhizosphaerae</name>
    <dbReference type="NCBI Taxonomy" id="2880965"/>
    <lineage>
        <taxon>Bacteria</taxon>
        <taxon>Bacillati</taxon>
        <taxon>Bacillota</taxon>
        <taxon>Bacilli</taxon>
        <taxon>Bacillales</taxon>
        <taxon>Bacillaceae</taxon>
        <taxon>Neobacillus</taxon>
    </lineage>
</organism>
<accession>A0ABM9ESL8</accession>
<keyword evidence="2" id="KW-1185">Reference proteome</keyword>
<name>A0ABM9ESL8_9BACI</name>
<evidence type="ECO:0000313" key="1">
    <source>
        <dbReference type="EMBL" id="CAH2715618.1"/>
    </source>
</evidence>
<protein>
    <submittedName>
        <fullName evidence="1">Uncharacterized protein</fullName>
    </submittedName>
</protein>
<evidence type="ECO:0000313" key="2">
    <source>
        <dbReference type="Proteomes" id="UP000838308"/>
    </source>
</evidence>
<gene>
    <name evidence="1" type="ORF">BACCIP111895_02802</name>
</gene>
<reference evidence="1" key="1">
    <citation type="submission" date="2022-04" db="EMBL/GenBank/DDBJ databases">
        <authorList>
            <person name="Criscuolo A."/>
        </authorList>
    </citation>
    <scope>NUCLEOTIDE SEQUENCE</scope>
    <source>
        <strain evidence="1">CIP111895</strain>
    </source>
</reference>
<comment type="caution">
    <text evidence="1">The sequence shown here is derived from an EMBL/GenBank/DDBJ whole genome shotgun (WGS) entry which is preliminary data.</text>
</comment>
<dbReference type="EMBL" id="CALBWS010000018">
    <property type="protein sequence ID" value="CAH2715618.1"/>
    <property type="molecule type" value="Genomic_DNA"/>
</dbReference>